<feature type="transmembrane region" description="Helical" evidence="7">
    <location>
        <begin position="9"/>
        <end position="29"/>
    </location>
</feature>
<feature type="transmembrane region" description="Helical" evidence="7">
    <location>
        <begin position="417"/>
        <end position="438"/>
    </location>
</feature>
<dbReference type="PANTHER" id="PTHR24186">
    <property type="entry name" value="PROTEIN PHOSPHATASE 1 REGULATORY SUBUNIT"/>
    <property type="match status" value="1"/>
</dbReference>
<feature type="transmembrane region" description="Helical" evidence="7">
    <location>
        <begin position="248"/>
        <end position="268"/>
    </location>
</feature>
<keyword evidence="10" id="KW-1185">Reference proteome</keyword>
<feature type="transmembrane region" description="Helical" evidence="7">
    <location>
        <begin position="773"/>
        <end position="795"/>
    </location>
</feature>
<gene>
    <name evidence="9" type="ORF">DKX38_029837</name>
</gene>
<evidence type="ECO:0000313" key="9">
    <source>
        <dbReference type="EMBL" id="KAB5512809.1"/>
    </source>
</evidence>
<feature type="domain" description="PGG" evidence="8">
    <location>
        <begin position="161"/>
        <end position="274"/>
    </location>
</feature>
<feature type="transmembrane region" description="Helical" evidence="7">
    <location>
        <begin position="520"/>
        <end position="541"/>
    </location>
</feature>
<dbReference type="Pfam" id="PF13962">
    <property type="entry name" value="PGG"/>
    <property type="match status" value="3"/>
</dbReference>
<comment type="subcellular location">
    <subcellularLocation>
        <location evidence="1">Membrane</location>
        <topology evidence="1">Multi-pass membrane protein</topology>
    </subcellularLocation>
</comment>
<feature type="transmembrane region" description="Helical" evidence="7">
    <location>
        <begin position="747"/>
        <end position="767"/>
    </location>
</feature>
<feature type="domain" description="PGG" evidence="8">
    <location>
        <begin position="407"/>
        <end position="520"/>
    </location>
</feature>
<feature type="transmembrane region" description="Helical" evidence="7">
    <location>
        <begin position="204"/>
        <end position="227"/>
    </location>
</feature>
<feature type="transmembrane region" description="Helical" evidence="7">
    <location>
        <begin position="171"/>
        <end position="192"/>
    </location>
</feature>
<evidence type="ECO:0000313" key="10">
    <source>
        <dbReference type="Proteomes" id="UP000326939"/>
    </source>
</evidence>
<keyword evidence="3" id="KW-0677">Repeat</keyword>
<evidence type="ECO:0000256" key="7">
    <source>
        <dbReference type="SAM" id="Phobius"/>
    </source>
</evidence>
<sequence>MLFRLATSFTMYAMCTMIIAFITGTYAVLHPVLGLAISICLIVEIEALAASTSKPLTSALLSAFLSKSMMNLADLAGQRPCLARLAVASLSVELAHSIFMIFSPTLESPGRASAKDAISSGRKGRLSKKIVESLEDVGSGPFGFGPFLYRRDKNEEKNKVEALNKVRESHLVVAALIATVTFAAAFTLPGGYKSDQGTAILAKKAAFIVFVISDAISMVLSISAVFLHFLSALYQGSFNRTQETTVMLFRLATSFTMYAMCTMIIAFITGTYAVLHPVLGLAISICLIVEIEALAASTSKPLTSALLSAFLSKSMMNLADLAGQRPCLARLAVASLSVELAHSIFMIFSPTLESPGRASAKDAISSGRKGRLSKKIVESLEDVGSGPFGFGPFLYRRDKNEEKNKVEALNKVRESHLVVAALIATVTFAAAFTLPGGYKSDQGTAILAKKAAFIVFVISDAISMVLSISAVFLHFLSALYQGSFNRTQETTVMLFRLATSFTMYAMCTMIIAFITGTYAVLHPVLGLAISICLIVEIEALAASTSKPLTSALLSAFLSKSMMNLADLAGQRPCLARLAVASLSVELAHSIFMIFSPTLESPGRASAKDAISSGRKGRLSKKIVESLEDVGSGPFGFGPFLYRRDKNEEKNKVEALNKVRESHLVVAALIATVTFAAAFTLPGGYKSDQGTAILAKKAAFIVFVISDAISMVLSISAVFLHFLSALYQGSFNRTQETTVMLFRLATSFTMYAMCTMIIAFITGTYAVLHPVLGLAISICLIGLGFFLLLYLVYWIIREDEVI</sequence>
<dbReference type="GO" id="GO:0005886">
    <property type="term" value="C:plasma membrane"/>
    <property type="evidence" value="ECO:0007669"/>
    <property type="project" value="TreeGrafter"/>
</dbReference>
<evidence type="ECO:0000256" key="1">
    <source>
        <dbReference type="ARBA" id="ARBA00004141"/>
    </source>
</evidence>
<comment type="caution">
    <text evidence="9">The sequence shown here is derived from an EMBL/GenBank/DDBJ whole genome shotgun (WGS) entry which is preliminary data.</text>
</comment>
<dbReference type="EMBL" id="VDCV01000019">
    <property type="protein sequence ID" value="KAB5512809.1"/>
    <property type="molecule type" value="Genomic_DNA"/>
</dbReference>
<feature type="transmembrane region" description="Helical" evidence="7">
    <location>
        <begin position="663"/>
        <end position="680"/>
    </location>
</feature>
<keyword evidence="2 7" id="KW-0812">Transmembrane</keyword>
<dbReference type="AlphaFoldDB" id="A0A5N5J091"/>
<evidence type="ECO:0000256" key="2">
    <source>
        <dbReference type="ARBA" id="ARBA00022692"/>
    </source>
</evidence>
<feature type="transmembrane region" description="Helical" evidence="7">
    <location>
        <begin position="450"/>
        <end position="473"/>
    </location>
</feature>
<keyword evidence="4 7" id="KW-1133">Transmembrane helix</keyword>
<protein>
    <recommendedName>
        <fullName evidence="8">PGG domain-containing protein</fullName>
    </recommendedName>
</protein>
<evidence type="ECO:0000256" key="3">
    <source>
        <dbReference type="ARBA" id="ARBA00022737"/>
    </source>
</evidence>
<name>A0A5N5J091_9ROSI</name>
<organism evidence="9 10">
    <name type="scientific">Salix brachista</name>
    <dbReference type="NCBI Taxonomy" id="2182728"/>
    <lineage>
        <taxon>Eukaryota</taxon>
        <taxon>Viridiplantae</taxon>
        <taxon>Streptophyta</taxon>
        <taxon>Embryophyta</taxon>
        <taxon>Tracheophyta</taxon>
        <taxon>Spermatophyta</taxon>
        <taxon>Magnoliopsida</taxon>
        <taxon>eudicotyledons</taxon>
        <taxon>Gunneridae</taxon>
        <taxon>Pentapetalae</taxon>
        <taxon>rosids</taxon>
        <taxon>fabids</taxon>
        <taxon>Malpighiales</taxon>
        <taxon>Salicaceae</taxon>
        <taxon>Saliceae</taxon>
        <taxon>Salix</taxon>
    </lineage>
</organism>
<accession>A0A5N5J091</accession>
<feature type="transmembrane region" description="Helical" evidence="7">
    <location>
        <begin position="274"/>
        <end position="295"/>
    </location>
</feature>
<evidence type="ECO:0000256" key="5">
    <source>
        <dbReference type="ARBA" id="ARBA00023043"/>
    </source>
</evidence>
<evidence type="ECO:0000259" key="8">
    <source>
        <dbReference type="Pfam" id="PF13962"/>
    </source>
</evidence>
<dbReference type="Proteomes" id="UP000326939">
    <property type="component" value="Chromosome 19"/>
</dbReference>
<reference evidence="10" key="1">
    <citation type="journal article" date="2019" name="Gigascience">
        <title>De novo genome assembly of the endangered Acer yangbiense, a plant species with extremely small populations endemic to Yunnan Province, China.</title>
        <authorList>
            <person name="Yang J."/>
            <person name="Wariss H.M."/>
            <person name="Tao L."/>
            <person name="Zhang R."/>
            <person name="Yun Q."/>
            <person name="Hollingsworth P."/>
            <person name="Dao Z."/>
            <person name="Luo G."/>
            <person name="Guo H."/>
            <person name="Ma Y."/>
            <person name="Sun W."/>
        </authorList>
    </citation>
    <scope>NUCLEOTIDE SEQUENCE [LARGE SCALE GENOMIC DNA]</scope>
    <source>
        <strain evidence="10">cv. br00</strain>
    </source>
</reference>
<feature type="domain" description="PGG" evidence="8">
    <location>
        <begin position="653"/>
        <end position="766"/>
    </location>
</feature>
<evidence type="ECO:0000256" key="6">
    <source>
        <dbReference type="ARBA" id="ARBA00023136"/>
    </source>
</evidence>
<evidence type="ECO:0000256" key="4">
    <source>
        <dbReference type="ARBA" id="ARBA00022989"/>
    </source>
</evidence>
<dbReference type="PANTHER" id="PTHR24186:SF50">
    <property type="entry name" value="ANKYRIN REPEAT-CONTAINING PROTEIN ITN1-LIKE ISOFORM X1"/>
    <property type="match status" value="1"/>
</dbReference>
<dbReference type="InterPro" id="IPR026961">
    <property type="entry name" value="PGG_dom"/>
</dbReference>
<feature type="transmembrane region" description="Helical" evidence="7">
    <location>
        <begin position="494"/>
        <end position="514"/>
    </location>
</feature>
<keyword evidence="5" id="KW-0040">ANK repeat</keyword>
<keyword evidence="6 7" id="KW-0472">Membrane</keyword>
<feature type="transmembrane region" description="Helical" evidence="7">
    <location>
        <begin position="700"/>
        <end position="726"/>
    </location>
</feature>
<proteinExistence type="predicted"/>